<dbReference type="InterPro" id="IPR050595">
    <property type="entry name" value="Bact_response_regulator"/>
</dbReference>
<evidence type="ECO:0000256" key="2">
    <source>
        <dbReference type="ARBA" id="ARBA00023015"/>
    </source>
</evidence>
<dbReference type="PANTHER" id="PTHR44591">
    <property type="entry name" value="STRESS RESPONSE REGULATOR PROTEIN 1"/>
    <property type="match status" value="1"/>
</dbReference>
<keyword evidence="3" id="KW-0804">Transcription</keyword>
<reference evidence="6" key="2">
    <citation type="submission" date="2021-08" db="EMBL/GenBank/DDBJ databases">
        <authorList>
            <person name="Tani A."/>
            <person name="Ola A."/>
            <person name="Ogura Y."/>
            <person name="Katsura K."/>
            <person name="Hayashi T."/>
        </authorList>
    </citation>
    <scope>NUCLEOTIDE SEQUENCE</scope>
    <source>
        <strain evidence="6">NBRC 15689</strain>
    </source>
</reference>
<dbReference type="EMBL" id="BPQV01000002">
    <property type="protein sequence ID" value="GJE25699.1"/>
    <property type="molecule type" value="Genomic_DNA"/>
</dbReference>
<dbReference type="InterPro" id="IPR001789">
    <property type="entry name" value="Sig_transdc_resp-reg_receiver"/>
</dbReference>
<dbReference type="SMART" id="SM00448">
    <property type="entry name" value="REC"/>
    <property type="match status" value="2"/>
</dbReference>
<evidence type="ECO:0000256" key="4">
    <source>
        <dbReference type="PROSITE-ProRule" id="PRU00169"/>
    </source>
</evidence>
<evidence type="ECO:0000259" key="5">
    <source>
        <dbReference type="PROSITE" id="PS50110"/>
    </source>
</evidence>
<dbReference type="RefSeq" id="WP_238309665.1">
    <property type="nucleotide sequence ID" value="NZ_BPQV01000002.1"/>
</dbReference>
<evidence type="ECO:0000313" key="6">
    <source>
        <dbReference type="EMBL" id="GJE25699.1"/>
    </source>
</evidence>
<comment type="caution">
    <text evidence="6">The sequence shown here is derived from an EMBL/GenBank/DDBJ whole genome shotgun (WGS) entry which is preliminary data.</text>
</comment>
<keyword evidence="2" id="KW-0805">Transcription regulation</keyword>
<reference evidence="6" key="1">
    <citation type="journal article" date="2021" name="Front. Microbiol.">
        <title>Comprehensive Comparative Genomics and Phenotyping of Methylobacterium Species.</title>
        <authorList>
            <person name="Alessa O."/>
            <person name="Ogura Y."/>
            <person name="Fujitani Y."/>
            <person name="Takami H."/>
            <person name="Hayashi T."/>
            <person name="Sahin N."/>
            <person name="Tani A."/>
        </authorList>
    </citation>
    <scope>NUCLEOTIDE SEQUENCE</scope>
    <source>
        <strain evidence="6">NBRC 15689</strain>
    </source>
</reference>
<dbReference type="PANTHER" id="PTHR44591:SF3">
    <property type="entry name" value="RESPONSE REGULATORY DOMAIN-CONTAINING PROTEIN"/>
    <property type="match status" value="1"/>
</dbReference>
<name>A0ABQ4T581_METOR</name>
<dbReference type="CDD" id="cd00156">
    <property type="entry name" value="REC"/>
    <property type="match status" value="2"/>
</dbReference>
<keyword evidence="1 4" id="KW-0597">Phosphoprotein</keyword>
<proteinExistence type="predicted"/>
<dbReference type="Gene3D" id="3.40.50.2300">
    <property type="match status" value="2"/>
</dbReference>
<evidence type="ECO:0000256" key="1">
    <source>
        <dbReference type="ARBA" id="ARBA00022553"/>
    </source>
</evidence>
<dbReference type="Proteomes" id="UP001055156">
    <property type="component" value="Unassembled WGS sequence"/>
</dbReference>
<dbReference type="InterPro" id="IPR011006">
    <property type="entry name" value="CheY-like_superfamily"/>
</dbReference>
<accession>A0ABQ4T581</accession>
<feature type="domain" description="Response regulatory" evidence="5">
    <location>
        <begin position="6"/>
        <end position="122"/>
    </location>
</feature>
<sequence>MPSSLKIVIADADEEVRLAVSEAAIAAAPDAQVTEIADGRALETVLAGGGIDILFIDSILPRMDGLNLVTWSEAQGGNCLIVLVTDLLSPQWPFVAKRIGAYDVVLKPLRASHVGRVVEASRVLRRKLSLLVADPGRETRALIGRLLTDSRFRFEICEVTGGREALRMIESTTIDLAFVETNLPDFPALEVACRLNDRHPEAKIILSGRTIDPGLTRQFSTFGISGFLQKPFGFAEIDKMLHEAFGLWRPYLINALHAEERRVLESGSANTAGLKRHPR</sequence>
<feature type="modified residue" description="4-aspartylphosphate" evidence="4">
    <location>
        <position position="57"/>
    </location>
</feature>
<evidence type="ECO:0000313" key="7">
    <source>
        <dbReference type="Proteomes" id="UP001055156"/>
    </source>
</evidence>
<organism evidence="6 7">
    <name type="scientific">Methylobacterium organophilum</name>
    <dbReference type="NCBI Taxonomy" id="410"/>
    <lineage>
        <taxon>Bacteria</taxon>
        <taxon>Pseudomonadati</taxon>
        <taxon>Pseudomonadota</taxon>
        <taxon>Alphaproteobacteria</taxon>
        <taxon>Hyphomicrobiales</taxon>
        <taxon>Methylobacteriaceae</taxon>
        <taxon>Methylobacterium</taxon>
    </lineage>
</organism>
<dbReference type="Pfam" id="PF00072">
    <property type="entry name" value="Response_reg"/>
    <property type="match status" value="2"/>
</dbReference>
<evidence type="ECO:0000256" key="3">
    <source>
        <dbReference type="ARBA" id="ARBA00023163"/>
    </source>
</evidence>
<feature type="domain" description="Response regulatory" evidence="5">
    <location>
        <begin position="129"/>
        <end position="245"/>
    </location>
</feature>
<protein>
    <submittedName>
        <fullName evidence="6">Regulator of RpoS</fullName>
    </submittedName>
</protein>
<keyword evidence="7" id="KW-1185">Reference proteome</keyword>
<dbReference type="PROSITE" id="PS50110">
    <property type="entry name" value="RESPONSE_REGULATORY"/>
    <property type="match status" value="2"/>
</dbReference>
<comment type="caution">
    <text evidence="4">Lacks conserved residue(s) required for the propagation of feature annotation.</text>
</comment>
<gene>
    <name evidence="6" type="primary">rssB_1</name>
    <name evidence="6" type="ORF">LKMONMHP_0538</name>
</gene>
<dbReference type="SUPFAM" id="SSF52172">
    <property type="entry name" value="CheY-like"/>
    <property type="match status" value="2"/>
</dbReference>